<reference evidence="1" key="1">
    <citation type="submission" date="2019-05" db="EMBL/GenBank/DDBJ databases">
        <authorList>
            <consortium name="Pathogen Informatics"/>
        </authorList>
    </citation>
    <scope>NUCLEOTIDE SEQUENCE [LARGE SCALE GENOMIC DNA]</scope>
    <source>
        <strain evidence="1">NCTC12965</strain>
    </source>
</reference>
<sequence>MKNLTLTQRLTLVFALLLLICCSISGWLQVRSSTQYSQAVIQRLSTNLAQHIATSNPLLSSQAGTIGRCIPCSIN</sequence>
<protein>
    <submittedName>
        <fullName evidence="1">Uncharacterized protein</fullName>
    </submittedName>
</protein>
<dbReference type="EMBL" id="CABEEZ010000014">
    <property type="protein sequence ID" value="VTR17004.1"/>
    <property type="molecule type" value="Genomic_DNA"/>
</dbReference>
<evidence type="ECO:0000313" key="1">
    <source>
        <dbReference type="EMBL" id="VTR17004.1"/>
    </source>
</evidence>
<proteinExistence type="predicted"/>
<gene>
    <name evidence="1" type="ORF">NCTC12965_00322</name>
</gene>
<dbReference type="AlphaFoldDB" id="A0A4U9TLI8"/>
<accession>A0A4U9TLI8</accession>
<name>A0A4U9TLI8_SERFO</name>
<organism evidence="1">
    <name type="scientific">Serratia fonticola</name>
    <dbReference type="NCBI Taxonomy" id="47917"/>
    <lineage>
        <taxon>Bacteria</taxon>
        <taxon>Pseudomonadati</taxon>
        <taxon>Pseudomonadota</taxon>
        <taxon>Gammaproteobacteria</taxon>
        <taxon>Enterobacterales</taxon>
        <taxon>Yersiniaceae</taxon>
        <taxon>Serratia</taxon>
    </lineage>
</organism>